<proteinExistence type="predicted"/>
<dbReference type="OrthoDB" id="9787219at2"/>
<evidence type="ECO:0000313" key="5">
    <source>
        <dbReference type="Proteomes" id="UP000214720"/>
    </source>
</evidence>
<evidence type="ECO:0000259" key="3">
    <source>
        <dbReference type="Pfam" id="PF02826"/>
    </source>
</evidence>
<evidence type="ECO:0000313" key="4">
    <source>
        <dbReference type="EMBL" id="OXC73711.1"/>
    </source>
</evidence>
<dbReference type="AlphaFoldDB" id="A0A226WR99"/>
<evidence type="ECO:0000256" key="2">
    <source>
        <dbReference type="ARBA" id="ARBA00023027"/>
    </source>
</evidence>
<sequence>MSDPIALITNIRSDYEASYLSALASAMPAEKVILFRQMSEEQRAHVQIAIVANPDPADVAALPRLVWVQSLWAGVEQLVTRLPAGGPPIVRMLDPEMSRTMAEAVLAWTYYLQRDMPAYVRQQRQGLWHQHAYRKPSSLTVGILGLGSLGKAAAARLGDAGFKVAGWSRSAKRLPGIQTFSNGDGLVALLRVSDIVVCLVPLTSETRGLLHTGLLGIMKPGASLINFARGPIVVTDDLLAALDSGHLSHAVLDVFDEEPLAPDSRLWQHPHVSVLPHISAPTDFETTAAVIAADIGAYRANGALPCSVDLALGY</sequence>
<dbReference type="PANTHER" id="PTHR43333">
    <property type="entry name" value="2-HACID_DH_C DOMAIN-CONTAINING PROTEIN"/>
    <property type="match status" value="1"/>
</dbReference>
<dbReference type="CDD" id="cd12164">
    <property type="entry name" value="GDH_like_2"/>
    <property type="match status" value="1"/>
</dbReference>
<dbReference type="InterPro" id="IPR006140">
    <property type="entry name" value="D-isomer_DH_NAD-bd"/>
</dbReference>
<comment type="caution">
    <text evidence="4">The sequence shown here is derived from an EMBL/GenBank/DDBJ whole genome shotgun (WGS) entry which is preliminary data.</text>
</comment>
<name>A0A226WR99_CABSO</name>
<dbReference type="RefSeq" id="WP_089164797.1">
    <property type="nucleotide sequence ID" value="NZ_MTHB01000246.1"/>
</dbReference>
<keyword evidence="2" id="KW-0520">NAD</keyword>
<feature type="domain" description="D-isomer specific 2-hydroxyacid dehydrogenase NAD-binding" evidence="3">
    <location>
        <begin position="111"/>
        <end position="279"/>
    </location>
</feature>
<accession>A0A226WR99</accession>
<keyword evidence="1" id="KW-0560">Oxidoreductase</keyword>
<gene>
    <name evidence="4" type="ORF">BSU04_36570</name>
</gene>
<reference evidence="5" key="1">
    <citation type="submission" date="2017-01" db="EMBL/GenBank/DDBJ databases">
        <title>Genome Analysis of Deinococcus marmoris KOPRI26562.</title>
        <authorList>
            <person name="Kim J.H."/>
            <person name="Oh H.-M."/>
        </authorList>
    </citation>
    <scope>NUCLEOTIDE SEQUENCE [LARGE SCALE GENOMIC DNA]</scope>
    <source>
        <strain evidence="5">PAMC 26633</strain>
    </source>
</reference>
<dbReference type="PANTHER" id="PTHR43333:SF1">
    <property type="entry name" value="D-ISOMER SPECIFIC 2-HYDROXYACID DEHYDROGENASE NAD-BINDING DOMAIN-CONTAINING PROTEIN"/>
    <property type="match status" value="1"/>
</dbReference>
<dbReference type="Proteomes" id="UP000214720">
    <property type="component" value="Unassembled WGS sequence"/>
</dbReference>
<dbReference type="GO" id="GO:0016491">
    <property type="term" value="F:oxidoreductase activity"/>
    <property type="evidence" value="ECO:0007669"/>
    <property type="project" value="UniProtKB-KW"/>
</dbReference>
<dbReference type="GO" id="GO:0051287">
    <property type="term" value="F:NAD binding"/>
    <property type="evidence" value="ECO:0007669"/>
    <property type="project" value="InterPro"/>
</dbReference>
<evidence type="ECO:0000256" key="1">
    <source>
        <dbReference type="ARBA" id="ARBA00023002"/>
    </source>
</evidence>
<dbReference type="Pfam" id="PF02826">
    <property type="entry name" value="2-Hacid_dh_C"/>
    <property type="match status" value="1"/>
</dbReference>
<protein>
    <submittedName>
        <fullName evidence="4">D-3-phosphoglycerate dehydrogenase</fullName>
    </submittedName>
</protein>
<organism evidence="4 5">
    <name type="scientific">Caballeronia sordidicola</name>
    <name type="common">Burkholderia sordidicola</name>
    <dbReference type="NCBI Taxonomy" id="196367"/>
    <lineage>
        <taxon>Bacteria</taxon>
        <taxon>Pseudomonadati</taxon>
        <taxon>Pseudomonadota</taxon>
        <taxon>Betaproteobacteria</taxon>
        <taxon>Burkholderiales</taxon>
        <taxon>Burkholderiaceae</taxon>
        <taxon>Caballeronia</taxon>
    </lineage>
</organism>
<dbReference type="InterPro" id="IPR036291">
    <property type="entry name" value="NAD(P)-bd_dom_sf"/>
</dbReference>
<dbReference type="EMBL" id="MTHB01000246">
    <property type="protein sequence ID" value="OXC73711.1"/>
    <property type="molecule type" value="Genomic_DNA"/>
</dbReference>
<dbReference type="SUPFAM" id="SSF51735">
    <property type="entry name" value="NAD(P)-binding Rossmann-fold domains"/>
    <property type="match status" value="1"/>
</dbReference>
<dbReference type="Gene3D" id="3.40.50.720">
    <property type="entry name" value="NAD(P)-binding Rossmann-like Domain"/>
    <property type="match status" value="2"/>
</dbReference>